<keyword evidence="1" id="KW-0472">Membrane</keyword>
<dbReference type="Proteomes" id="UP000326364">
    <property type="component" value="Unassembled WGS sequence"/>
</dbReference>
<proteinExistence type="predicted"/>
<dbReference type="Proteomes" id="UP000325933">
    <property type="component" value="Unassembled WGS sequence"/>
</dbReference>
<accession>A0A5J5IB14</accession>
<feature type="transmembrane region" description="Helical" evidence="1">
    <location>
        <begin position="63"/>
        <end position="85"/>
    </location>
</feature>
<dbReference type="EMBL" id="VYQB01000003">
    <property type="protein sequence ID" value="KAA9019701.1"/>
    <property type="molecule type" value="Genomic_DNA"/>
</dbReference>
<keyword evidence="5" id="KW-1185">Reference proteome</keyword>
<protein>
    <submittedName>
        <fullName evidence="3">Uncharacterized protein</fullName>
    </submittedName>
</protein>
<dbReference type="RefSeq" id="WP_150424892.1">
    <property type="nucleotide sequence ID" value="NZ_VYQA01000003.1"/>
</dbReference>
<sequence length="90" mass="9548">MAQILTAIYLFAMLAAGWRLFGVDWSRGAKLSTAVTLICPIPLLLLVPALLHPGRPFGDLMRAGGLILLLCGALCMAGGVSAAWVRTRRA</sequence>
<keyword evidence="1" id="KW-1133">Transmembrane helix</keyword>
<keyword evidence="1" id="KW-0812">Transmembrane</keyword>
<dbReference type="AlphaFoldDB" id="A0A5J5IB14"/>
<gene>
    <name evidence="3" type="ORF">F4U95_05505</name>
    <name evidence="2" type="ORF">F4U96_05505</name>
</gene>
<evidence type="ECO:0000313" key="2">
    <source>
        <dbReference type="EMBL" id="KAA9019701.1"/>
    </source>
</evidence>
<evidence type="ECO:0000313" key="4">
    <source>
        <dbReference type="Proteomes" id="UP000325933"/>
    </source>
</evidence>
<organism evidence="3 4">
    <name type="scientific">Sphingobium limneticum</name>
    <dbReference type="NCBI Taxonomy" id="1007511"/>
    <lineage>
        <taxon>Bacteria</taxon>
        <taxon>Pseudomonadati</taxon>
        <taxon>Pseudomonadota</taxon>
        <taxon>Alphaproteobacteria</taxon>
        <taxon>Sphingomonadales</taxon>
        <taxon>Sphingomonadaceae</taxon>
        <taxon>Sphingobium</taxon>
    </lineage>
</organism>
<dbReference type="EMBL" id="VYQA01000003">
    <property type="protein sequence ID" value="KAA9032159.1"/>
    <property type="molecule type" value="Genomic_DNA"/>
</dbReference>
<name>A0A5J5IB14_9SPHN</name>
<evidence type="ECO:0000313" key="5">
    <source>
        <dbReference type="Proteomes" id="UP000326364"/>
    </source>
</evidence>
<comment type="caution">
    <text evidence="3">The sequence shown here is derived from an EMBL/GenBank/DDBJ whole genome shotgun (WGS) entry which is preliminary data.</text>
</comment>
<reference evidence="4 5" key="1">
    <citation type="submission" date="2019-09" db="EMBL/GenBank/DDBJ databases">
        <authorList>
            <person name="Feng G."/>
        </authorList>
    </citation>
    <scope>NUCLEOTIDE SEQUENCE [LARGE SCALE GENOMIC DNA]</scope>
    <source>
        <strain evidence="3 4">KACC 19283</strain>
        <strain evidence="2 5">KACC 19284</strain>
    </source>
</reference>
<feature type="transmembrane region" description="Helical" evidence="1">
    <location>
        <begin position="6"/>
        <end position="22"/>
    </location>
</feature>
<evidence type="ECO:0000256" key="1">
    <source>
        <dbReference type="SAM" id="Phobius"/>
    </source>
</evidence>
<evidence type="ECO:0000313" key="3">
    <source>
        <dbReference type="EMBL" id="KAA9032159.1"/>
    </source>
</evidence>
<feature type="transmembrane region" description="Helical" evidence="1">
    <location>
        <begin position="34"/>
        <end position="51"/>
    </location>
</feature>